<reference evidence="3" key="1">
    <citation type="journal article" date="2010" name="Nature">
        <title>The Amphimedon queenslandica genome and the evolution of animal complexity.</title>
        <authorList>
            <person name="Srivastava M."/>
            <person name="Simakov O."/>
            <person name="Chapman J."/>
            <person name="Fahey B."/>
            <person name="Gauthier M.E."/>
            <person name="Mitros T."/>
            <person name="Richards G.S."/>
            <person name="Conaco C."/>
            <person name="Dacre M."/>
            <person name="Hellsten U."/>
            <person name="Larroux C."/>
            <person name="Putnam N.H."/>
            <person name="Stanke M."/>
            <person name="Adamska M."/>
            <person name="Darling A."/>
            <person name="Degnan S.M."/>
            <person name="Oakley T.H."/>
            <person name="Plachetzki D.C."/>
            <person name="Zhai Y."/>
            <person name="Adamski M."/>
            <person name="Calcino A."/>
            <person name="Cummins S.F."/>
            <person name="Goodstein D.M."/>
            <person name="Harris C."/>
            <person name="Jackson D.J."/>
            <person name="Leys S.P."/>
            <person name="Shu S."/>
            <person name="Woodcroft B.J."/>
            <person name="Vervoort M."/>
            <person name="Kosik K.S."/>
            <person name="Manning G."/>
            <person name="Degnan B.M."/>
            <person name="Rokhsar D.S."/>
        </authorList>
    </citation>
    <scope>NUCLEOTIDE SEQUENCE [LARGE SCALE GENOMIC DNA]</scope>
</reference>
<name>A0A1X7UD29_AMPQE</name>
<dbReference type="Proteomes" id="UP000007879">
    <property type="component" value="Unassembled WGS sequence"/>
</dbReference>
<dbReference type="Gene3D" id="3.40.50.150">
    <property type="entry name" value="Vaccinia Virus protein VP39"/>
    <property type="match status" value="1"/>
</dbReference>
<dbReference type="STRING" id="400682.A0A1X7UD29"/>
<dbReference type="InParanoid" id="A0A1X7UD29"/>
<dbReference type="KEGG" id="aqu:105313570"/>
<dbReference type="EnsemblMetazoa" id="Aqu2.1.25859_001">
    <property type="protein sequence ID" value="Aqu2.1.25859_001"/>
    <property type="gene ID" value="Aqu2.1.25859"/>
</dbReference>
<dbReference type="InterPro" id="IPR041698">
    <property type="entry name" value="Methyltransf_25"/>
</dbReference>
<feature type="domain" description="Methyltransferase" evidence="1">
    <location>
        <begin position="64"/>
        <end position="157"/>
    </location>
</feature>
<organism evidence="2">
    <name type="scientific">Amphimedon queenslandica</name>
    <name type="common">Sponge</name>
    <dbReference type="NCBI Taxonomy" id="400682"/>
    <lineage>
        <taxon>Eukaryota</taxon>
        <taxon>Metazoa</taxon>
        <taxon>Porifera</taxon>
        <taxon>Demospongiae</taxon>
        <taxon>Heteroscleromorpha</taxon>
        <taxon>Haplosclerida</taxon>
        <taxon>Niphatidae</taxon>
        <taxon>Amphimedon</taxon>
    </lineage>
</organism>
<dbReference type="OrthoDB" id="5946438at2759"/>
<dbReference type="Pfam" id="PF13649">
    <property type="entry name" value="Methyltransf_25"/>
    <property type="match status" value="1"/>
</dbReference>
<sequence length="210" mass="23875">MALMHEKVLIDGSPEAYKEWATRYEEDSMQLGYSGHRSVVKKWQEYYDCKESLNGFVSKIIHKVFDAGCGTGFIGDEFASLTPSLHSTVELYGGDLSPDMLAIAEKKNIYKELQVVNLKERLLYPDESFTSILCAGVFVQGHSGTESLKNIIRVLKRNCFLIATIRTSFYEENKGAWIKEINDCNCQLVEETQMPYRHDVQAVVLVIKKC</sequence>
<protein>
    <recommendedName>
        <fullName evidence="1">Methyltransferase domain-containing protein</fullName>
    </recommendedName>
</protein>
<dbReference type="CDD" id="cd02440">
    <property type="entry name" value="AdoMet_MTases"/>
    <property type="match status" value="1"/>
</dbReference>
<dbReference type="InterPro" id="IPR029063">
    <property type="entry name" value="SAM-dependent_MTases_sf"/>
</dbReference>
<dbReference type="EnsemblMetazoa" id="XM_011407105.2">
    <property type="protein sequence ID" value="XP_011405407.1"/>
    <property type="gene ID" value="LOC105313570"/>
</dbReference>
<proteinExistence type="predicted"/>
<reference evidence="2" key="2">
    <citation type="submission" date="2017-05" db="UniProtKB">
        <authorList>
            <consortium name="EnsemblMetazoa"/>
        </authorList>
    </citation>
    <scope>IDENTIFICATION</scope>
</reference>
<dbReference type="SUPFAM" id="SSF53335">
    <property type="entry name" value="S-adenosyl-L-methionine-dependent methyltransferases"/>
    <property type="match status" value="1"/>
</dbReference>
<dbReference type="eggNOG" id="KOG1541">
    <property type="taxonomic scope" value="Eukaryota"/>
</dbReference>
<gene>
    <name evidence="2" type="primary">105313570</name>
</gene>
<dbReference type="OMA" id="ANEVAKC"/>
<evidence type="ECO:0000313" key="2">
    <source>
        <dbReference type="EnsemblMetazoa" id="Aqu2.1.25859_001"/>
    </source>
</evidence>
<accession>A0A1X7UD29</accession>
<dbReference type="AlphaFoldDB" id="A0A1X7UD29"/>
<evidence type="ECO:0000259" key="1">
    <source>
        <dbReference type="Pfam" id="PF13649"/>
    </source>
</evidence>
<keyword evidence="3" id="KW-1185">Reference proteome</keyword>
<evidence type="ECO:0000313" key="3">
    <source>
        <dbReference type="Proteomes" id="UP000007879"/>
    </source>
</evidence>